<dbReference type="RefSeq" id="WP_256418381.1">
    <property type="nucleotide sequence ID" value="NZ_JANHDL010000005.1"/>
</dbReference>
<gene>
    <name evidence="2" type="ORF">ACFR9T_09665</name>
</gene>
<keyword evidence="3" id="KW-1185">Reference proteome</keyword>
<protein>
    <submittedName>
        <fullName evidence="2">Uncharacterized protein</fullName>
    </submittedName>
</protein>
<feature type="transmembrane region" description="Helical" evidence="1">
    <location>
        <begin position="12"/>
        <end position="29"/>
    </location>
</feature>
<evidence type="ECO:0000313" key="3">
    <source>
        <dbReference type="Proteomes" id="UP001597185"/>
    </source>
</evidence>
<feature type="transmembrane region" description="Helical" evidence="1">
    <location>
        <begin position="36"/>
        <end position="56"/>
    </location>
</feature>
<dbReference type="AlphaFoldDB" id="A0ABD6C359"/>
<proteinExistence type="predicted"/>
<organism evidence="2 3">
    <name type="scientific">Halorubrum laminariae</name>
    <dbReference type="NCBI Taxonomy" id="1433523"/>
    <lineage>
        <taxon>Archaea</taxon>
        <taxon>Methanobacteriati</taxon>
        <taxon>Methanobacteriota</taxon>
        <taxon>Stenosarchaea group</taxon>
        <taxon>Halobacteria</taxon>
        <taxon>Halobacteriales</taxon>
        <taxon>Haloferacaceae</taxon>
        <taxon>Halorubrum</taxon>
    </lineage>
</organism>
<dbReference type="EMBL" id="JBHUDB010000006">
    <property type="protein sequence ID" value="MFD1570853.1"/>
    <property type="molecule type" value="Genomic_DNA"/>
</dbReference>
<keyword evidence="1" id="KW-0812">Transmembrane</keyword>
<keyword evidence="1" id="KW-0472">Membrane</keyword>
<accession>A0ABD6C359</accession>
<dbReference type="Proteomes" id="UP001597185">
    <property type="component" value="Unassembled WGS sequence"/>
</dbReference>
<name>A0ABD6C359_9EURY</name>
<evidence type="ECO:0000313" key="2">
    <source>
        <dbReference type="EMBL" id="MFD1570853.1"/>
    </source>
</evidence>
<keyword evidence="1" id="KW-1133">Transmembrane helix</keyword>
<comment type="caution">
    <text evidence="2">The sequence shown here is derived from an EMBL/GenBank/DDBJ whole genome shotgun (WGS) entry which is preliminary data.</text>
</comment>
<sequence length="74" mass="7503">MDETLHDALDAIAFLLAVIAAAALAVVTLQYGLGGLGVTLLFFVALTIVGSAAGVIPDREGLVSTDDQDDSKAT</sequence>
<evidence type="ECO:0000256" key="1">
    <source>
        <dbReference type="SAM" id="Phobius"/>
    </source>
</evidence>
<reference evidence="2 3" key="1">
    <citation type="journal article" date="2019" name="Int. J. Syst. Evol. Microbiol.">
        <title>The Global Catalogue of Microorganisms (GCM) 10K type strain sequencing project: providing services to taxonomists for standard genome sequencing and annotation.</title>
        <authorList>
            <consortium name="The Broad Institute Genomics Platform"/>
            <consortium name="The Broad Institute Genome Sequencing Center for Infectious Disease"/>
            <person name="Wu L."/>
            <person name="Ma J."/>
        </authorList>
    </citation>
    <scope>NUCLEOTIDE SEQUENCE [LARGE SCALE GENOMIC DNA]</scope>
    <source>
        <strain evidence="2 3">CGMCC 1.12689</strain>
    </source>
</reference>